<protein>
    <submittedName>
        <fullName evidence="1">Methyltransferase domain-containing protein</fullName>
    </submittedName>
</protein>
<dbReference type="Proteomes" id="UP000319296">
    <property type="component" value="Unassembled WGS sequence"/>
</dbReference>
<dbReference type="CDD" id="cd02440">
    <property type="entry name" value="AdoMet_MTases"/>
    <property type="match status" value="1"/>
</dbReference>
<dbReference type="PANTHER" id="PTHR43861">
    <property type="entry name" value="TRANS-ACONITATE 2-METHYLTRANSFERASE-RELATED"/>
    <property type="match status" value="1"/>
</dbReference>
<dbReference type="GO" id="GO:0008168">
    <property type="term" value="F:methyltransferase activity"/>
    <property type="evidence" value="ECO:0007669"/>
    <property type="project" value="UniProtKB-KW"/>
</dbReference>
<dbReference type="AlphaFoldDB" id="A0A519BKG0"/>
<reference evidence="1 2" key="1">
    <citation type="journal article" date="2019" name="ISME J.">
        <title>Insights into ecological role of a new deltaproteobacterial order Candidatus Acidulodesulfobacterales by metagenomics and metatranscriptomics.</title>
        <authorList>
            <person name="Tan S."/>
            <person name="Liu J."/>
            <person name="Fang Y."/>
            <person name="Hedlund B.P."/>
            <person name="Lian Z.H."/>
            <person name="Huang L.Y."/>
            <person name="Li J.T."/>
            <person name="Huang L.N."/>
            <person name="Li W.J."/>
            <person name="Jiang H.C."/>
            <person name="Dong H.L."/>
            <person name="Shu W.S."/>
        </authorList>
    </citation>
    <scope>NUCLEOTIDE SEQUENCE [LARGE SCALE GENOMIC DNA]</scope>
    <source>
        <strain evidence="1">AP1</strain>
    </source>
</reference>
<dbReference type="SUPFAM" id="SSF53335">
    <property type="entry name" value="S-adenosyl-L-methionine-dependent methyltransferases"/>
    <property type="match status" value="2"/>
</dbReference>
<dbReference type="Pfam" id="PF13489">
    <property type="entry name" value="Methyltransf_23"/>
    <property type="match status" value="1"/>
</dbReference>
<comment type="caution">
    <text evidence="1">The sequence shown here is derived from an EMBL/GenBank/DDBJ whole genome shotgun (WGS) entry which is preliminary data.</text>
</comment>
<dbReference type="InterPro" id="IPR029063">
    <property type="entry name" value="SAM-dependent_MTases_sf"/>
</dbReference>
<evidence type="ECO:0000313" key="1">
    <source>
        <dbReference type="EMBL" id="RZD17758.1"/>
    </source>
</evidence>
<dbReference type="GO" id="GO:0032259">
    <property type="term" value="P:methylation"/>
    <property type="evidence" value="ECO:0007669"/>
    <property type="project" value="UniProtKB-KW"/>
</dbReference>
<keyword evidence="1" id="KW-0489">Methyltransferase</keyword>
<proteinExistence type="predicted"/>
<dbReference type="Gene3D" id="3.40.50.150">
    <property type="entry name" value="Vaccinia Virus protein VP39"/>
    <property type="match status" value="1"/>
</dbReference>
<name>A0A519BKG0_9DELT</name>
<keyword evidence="1" id="KW-0808">Transferase</keyword>
<dbReference type="EMBL" id="SGBB01000023">
    <property type="protein sequence ID" value="RZD17758.1"/>
    <property type="molecule type" value="Genomic_DNA"/>
</dbReference>
<gene>
    <name evidence="1" type="ORF">EVG15_09495</name>
</gene>
<dbReference type="PANTHER" id="PTHR43861:SF6">
    <property type="entry name" value="METHYLTRANSFERASE TYPE 11"/>
    <property type="match status" value="1"/>
</dbReference>
<evidence type="ECO:0000313" key="2">
    <source>
        <dbReference type="Proteomes" id="UP000319296"/>
    </source>
</evidence>
<organism evidence="1 2">
    <name type="scientific">Candidatus Acididesulfobacter diazotrophicus</name>
    <dbReference type="NCBI Taxonomy" id="2597226"/>
    <lineage>
        <taxon>Bacteria</taxon>
        <taxon>Deltaproteobacteria</taxon>
        <taxon>Candidatus Acidulodesulfobacterales</taxon>
        <taxon>Candidatus Acididesulfobacter</taxon>
    </lineage>
</organism>
<sequence>MYNNLNKNDNKKWINDYLEILELCPVCGSKEKTLLYKGLKDLLCYVPGEWTLYKCLVCDSAFINPRPNKRNILHAYKDYYTHESSLNITIKKNGLLRFFRRAFANGYRNYMFKTNLRPSIFLGIILVLFPLERNTIQSSCRNLSINFPSAQRLLDIGCGNGDFLYFAKKTGREVVGIDLDEKAVLVAREKGLDVRLGDIDVLNREEKFDIITLSHVLEHVHDPYYLLQKCYNLLDKNGYIWIDTPNLSSEGHKIYRENWRGLEPPRHLVLFSYYSLLNTLKKIGFSKIEDMPYRPLCKDIFKSSDLIYKRKLHYNKKNSINFNFLKSLDIIKNAEIIERKEPSKREFITLKAWRS</sequence>
<accession>A0A519BKG0</accession>